<evidence type="ECO:0000256" key="10">
    <source>
        <dbReference type="SAM" id="MobiDB-lite"/>
    </source>
</evidence>
<feature type="compositionally biased region" description="Polar residues" evidence="10">
    <location>
        <begin position="66"/>
        <end position="86"/>
    </location>
</feature>
<feature type="domain" description="YDG" evidence="14">
    <location>
        <begin position="163"/>
        <end position="316"/>
    </location>
</feature>
<evidence type="ECO:0000256" key="5">
    <source>
        <dbReference type="ARBA" id="ARBA00022691"/>
    </source>
</evidence>
<reference evidence="16" key="2">
    <citation type="submission" date="2025-08" db="UniProtKB">
        <authorList>
            <consortium name="RefSeq"/>
        </authorList>
    </citation>
    <scope>IDENTIFICATION</scope>
    <source>
        <tissue evidence="16">Leaf</tissue>
    </source>
</reference>
<dbReference type="RefSeq" id="XP_010420016.1">
    <property type="nucleotide sequence ID" value="XM_010421714.2"/>
</dbReference>
<evidence type="ECO:0000313" key="16">
    <source>
        <dbReference type="RefSeq" id="XP_010420016.1"/>
    </source>
</evidence>
<dbReference type="SMART" id="SM00317">
    <property type="entry name" value="SET"/>
    <property type="match status" value="1"/>
</dbReference>
<dbReference type="InterPro" id="IPR003616">
    <property type="entry name" value="Post-SET_dom"/>
</dbReference>
<dbReference type="SMART" id="SM00466">
    <property type="entry name" value="SRA"/>
    <property type="match status" value="1"/>
</dbReference>
<feature type="compositionally biased region" description="Basic and acidic residues" evidence="10">
    <location>
        <begin position="44"/>
        <end position="58"/>
    </location>
</feature>
<dbReference type="InterPro" id="IPR001214">
    <property type="entry name" value="SET_dom"/>
</dbReference>
<dbReference type="SUPFAM" id="SSF88697">
    <property type="entry name" value="PUA domain-like"/>
    <property type="match status" value="1"/>
</dbReference>
<dbReference type="PROSITE" id="PS50868">
    <property type="entry name" value="POST_SET"/>
    <property type="match status" value="1"/>
</dbReference>
<dbReference type="InterPro" id="IPR051357">
    <property type="entry name" value="H3K9_HMTase_SUVAR3-9"/>
</dbReference>
<name>A0ABM0T2P3_CAMSA</name>
<dbReference type="Pfam" id="PF00856">
    <property type="entry name" value="SET"/>
    <property type="match status" value="1"/>
</dbReference>
<dbReference type="CDD" id="cd10545">
    <property type="entry name" value="SET_AtSUVH-like"/>
    <property type="match status" value="1"/>
</dbReference>
<evidence type="ECO:0000256" key="6">
    <source>
        <dbReference type="ARBA" id="ARBA00022853"/>
    </source>
</evidence>
<evidence type="ECO:0000259" key="11">
    <source>
        <dbReference type="PROSITE" id="PS50280"/>
    </source>
</evidence>
<dbReference type="PROSITE" id="PS50867">
    <property type="entry name" value="PRE_SET"/>
    <property type="match status" value="1"/>
</dbReference>
<evidence type="ECO:0000256" key="1">
    <source>
        <dbReference type="ARBA" id="ARBA00004584"/>
    </source>
</evidence>
<keyword evidence="4" id="KW-0808">Transferase</keyword>
<evidence type="ECO:0000259" key="13">
    <source>
        <dbReference type="PROSITE" id="PS50868"/>
    </source>
</evidence>
<keyword evidence="5" id="KW-0949">S-adenosyl-L-methionine</keyword>
<evidence type="ECO:0000313" key="15">
    <source>
        <dbReference type="Proteomes" id="UP000694864"/>
    </source>
</evidence>
<evidence type="ECO:0000256" key="3">
    <source>
        <dbReference type="ARBA" id="ARBA00022603"/>
    </source>
</evidence>
<feature type="compositionally biased region" description="Basic and acidic residues" evidence="10">
    <location>
        <begin position="12"/>
        <end position="21"/>
    </location>
</feature>
<gene>
    <name evidence="16" type="primary">LOC104705663</name>
</gene>
<dbReference type="Gene3D" id="2.30.280.10">
    <property type="entry name" value="SRA-YDG"/>
    <property type="match status" value="1"/>
</dbReference>
<dbReference type="Proteomes" id="UP000694864">
    <property type="component" value="Chromosome 8"/>
</dbReference>
<feature type="domain" description="Pre-SET" evidence="12">
    <location>
        <begin position="394"/>
        <end position="456"/>
    </location>
</feature>
<dbReference type="Gene3D" id="2.170.270.10">
    <property type="entry name" value="SET domain"/>
    <property type="match status" value="1"/>
</dbReference>
<feature type="domain" description="SET" evidence="11">
    <location>
        <begin position="459"/>
        <end position="607"/>
    </location>
</feature>
<keyword evidence="8" id="KW-0137">Centromere</keyword>
<evidence type="ECO:0000256" key="9">
    <source>
        <dbReference type="PROSITE-ProRule" id="PRU00358"/>
    </source>
</evidence>
<dbReference type="GeneID" id="104705663"/>
<keyword evidence="15" id="KW-1185">Reference proteome</keyword>
<dbReference type="InterPro" id="IPR003105">
    <property type="entry name" value="SRA_YDG"/>
</dbReference>
<dbReference type="InterPro" id="IPR036987">
    <property type="entry name" value="SRA-YDG_sf"/>
</dbReference>
<dbReference type="Pfam" id="PF05033">
    <property type="entry name" value="Pre-SET"/>
    <property type="match status" value="1"/>
</dbReference>
<evidence type="ECO:0000259" key="14">
    <source>
        <dbReference type="PROSITE" id="PS51015"/>
    </source>
</evidence>
<keyword evidence="2" id="KW-0158">Chromosome</keyword>
<evidence type="ECO:0000256" key="2">
    <source>
        <dbReference type="ARBA" id="ARBA00022454"/>
    </source>
</evidence>
<evidence type="ECO:0000256" key="7">
    <source>
        <dbReference type="ARBA" id="ARBA00023242"/>
    </source>
</evidence>
<dbReference type="InterPro" id="IPR007728">
    <property type="entry name" value="Pre-SET_dom"/>
</dbReference>
<dbReference type="Pfam" id="PF02182">
    <property type="entry name" value="SAD_SRA"/>
    <property type="match status" value="1"/>
</dbReference>
<dbReference type="SMART" id="SM00508">
    <property type="entry name" value="PostSET"/>
    <property type="match status" value="1"/>
</dbReference>
<comment type="subcellular location">
    <subcellularLocation>
        <location evidence="1">Chromosome</location>
        <location evidence="1">Centromere</location>
    </subcellularLocation>
    <subcellularLocation>
        <location evidence="9">Nucleus</location>
    </subcellularLocation>
</comment>
<evidence type="ECO:0000256" key="8">
    <source>
        <dbReference type="ARBA" id="ARBA00023328"/>
    </source>
</evidence>
<feature type="region of interest" description="Disordered" evidence="10">
    <location>
        <begin position="44"/>
        <end position="111"/>
    </location>
</feature>
<feature type="region of interest" description="Disordered" evidence="10">
    <location>
        <begin position="1"/>
        <end position="21"/>
    </location>
</feature>
<dbReference type="SUPFAM" id="SSF82199">
    <property type="entry name" value="SET domain"/>
    <property type="match status" value="1"/>
</dbReference>
<evidence type="ECO:0000259" key="12">
    <source>
        <dbReference type="PROSITE" id="PS50867"/>
    </source>
</evidence>
<keyword evidence="3" id="KW-0489">Methyltransferase</keyword>
<sequence>MAGKRKRANNLQDKKERRWSARVQELRQKAFDEKERLMRERVKLLNDKKSEHELHEKEEETVDGSPKQSTSPKTVDGSPKQSSSPKKLTELQKGKRKKLIASSPNGKDVDEDTDAHLKVTKCLRFFNKHYLLSVQAKLTRPDLKGITEMIQSKAILYPRKRFGHLPGIAVGHRFFSRAEMCAVGFHNHWLNGIDYMGVEYKKEYREYELPLAVSIIMSGQYEDDLDNADTVTYTGQGGNNLTGNKRQVRDQLLERGNLALKNCCEYHVPVRVTRGHACTTSYSKKVYTYDGLYEVVKYWAQKGVSGFTVYKYQLKRLKGQPELTTDQVNFVCGRIPKSTSEIEGLACEDISKGLEFKPIPATNRVDDQPVAPSGFTYIKSLMIEPNVKIPKSSTGCNCQGSCTDSKKCACAKLNGGNFPYVALNDGRLIEPRDVVFECGPHCGCGPECVNRTSQKRLRFHLEVFCSAKKGWAVRSWDYIPAGSPVCEYIGVLRRTADVDTISDNDYIFEIDCQQTMQGLDGRQRRLRDVAVPTNDKVSQSSEDENVPEFCIDAGSKGNVARFINHSCEPNLFVQCVLSSHQDLSLARVVLFAADNIPPLQELTYDYGYTLDSVHGPDGNVKKLTCYCGALNCRKRLY</sequence>
<protein>
    <submittedName>
        <fullName evidence="16">Histone-lysine N-methyltransferase, H3 lysine-9 specific SUVH4 isoform X2</fullName>
    </submittedName>
</protein>
<dbReference type="PROSITE" id="PS50280">
    <property type="entry name" value="SET"/>
    <property type="match status" value="1"/>
</dbReference>
<dbReference type="PROSITE" id="PS51015">
    <property type="entry name" value="YDG"/>
    <property type="match status" value="1"/>
</dbReference>
<proteinExistence type="predicted"/>
<dbReference type="PANTHER" id="PTHR45660:SF94">
    <property type="entry name" value="HISTONE-LYSINE N-METHYLTRANSFERASE, H3 LYSINE-9 SPECIFIC SUVH4"/>
    <property type="match status" value="1"/>
</dbReference>
<dbReference type="PROSITE" id="PS51575">
    <property type="entry name" value="SAM_MT43_SUVAR39_2"/>
    <property type="match status" value="1"/>
</dbReference>
<accession>A0ABM0T2P3</accession>
<reference evidence="15" key="1">
    <citation type="journal article" date="2014" name="Nat. Commun.">
        <title>The emerging biofuel crop Camelina sativa retains a highly undifferentiated hexaploid genome structure.</title>
        <authorList>
            <person name="Kagale S."/>
            <person name="Koh C."/>
            <person name="Nixon J."/>
            <person name="Bollina V."/>
            <person name="Clarke W.E."/>
            <person name="Tuteja R."/>
            <person name="Spillane C."/>
            <person name="Robinson S.J."/>
            <person name="Links M.G."/>
            <person name="Clarke C."/>
            <person name="Higgins E.E."/>
            <person name="Huebert T."/>
            <person name="Sharpe A.G."/>
            <person name="Parkin I.A."/>
        </authorList>
    </citation>
    <scope>NUCLEOTIDE SEQUENCE [LARGE SCALE GENOMIC DNA]</scope>
    <source>
        <strain evidence="15">cv. DH55</strain>
    </source>
</reference>
<dbReference type="InterPro" id="IPR046341">
    <property type="entry name" value="SET_dom_sf"/>
</dbReference>
<dbReference type="InterPro" id="IPR025794">
    <property type="entry name" value="H3-K9-MeTrfase_plant"/>
</dbReference>
<keyword evidence="6" id="KW-0156">Chromatin regulator</keyword>
<dbReference type="InterPro" id="IPR015947">
    <property type="entry name" value="PUA-like_sf"/>
</dbReference>
<dbReference type="SMART" id="SM00468">
    <property type="entry name" value="PreSET"/>
    <property type="match status" value="1"/>
</dbReference>
<keyword evidence="7 9" id="KW-0539">Nucleus</keyword>
<evidence type="ECO:0000256" key="4">
    <source>
        <dbReference type="ARBA" id="ARBA00022679"/>
    </source>
</evidence>
<dbReference type="PANTHER" id="PTHR45660">
    <property type="entry name" value="HISTONE-LYSINE N-METHYLTRANSFERASE SETMAR"/>
    <property type="match status" value="1"/>
</dbReference>
<feature type="domain" description="Post-SET" evidence="13">
    <location>
        <begin position="621"/>
        <end position="637"/>
    </location>
</feature>
<organism evidence="15 16">
    <name type="scientific">Camelina sativa</name>
    <name type="common">False flax</name>
    <name type="synonym">Myagrum sativum</name>
    <dbReference type="NCBI Taxonomy" id="90675"/>
    <lineage>
        <taxon>Eukaryota</taxon>
        <taxon>Viridiplantae</taxon>
        <taxon>Streptophyta</taxon>
        <taxon>Embryophyta</taxon>
        <taxon>Tracheophyta</taxon>
        <taxon>Spermatophyta</taxon>
        <taxon>Magnoliopsida</taxon>
        <taxon>eudicotyledons</taxon>
        <taxon>Gunneridae</taxon>
        <taxon>Pentapetalae</taxon>
        <taxon>rosids</taxon>
        <taxon>malvids</taxon>
        <taxon>Brassicales</taxon>
        <taxon>Brassicaceae</taxon>
        <taxon>Camelineae</taxon>
        <taxon>Camelina</taxon>
    </lineage>
</organism>